<evidence type="ECO:0000256" key="4">
    <source>
        <dbReference type="ARBA" id="ARBA00022889"/>
    </source>
</evidence>
<name>A0A6J2VYL1_CHACN</name>
<keyword evidence="4" id="KW-0130">Cell adhesion</keyword>
<dbReference type="PANTHER" id="PTHR23412:SF6">
    <property type="entry name" value="MESOTHELIN"/>
    <property type="match status" value="1"/>
</dbReference>
<evidence type="ECO:0000256" key="3">
    <source>
        <dbReference type="ARBA" id="ARBA00022729"/>
    </source>
</evidence>
<keyword evidence="8" id="KW-1185">Reference proteome</keyword>
<evidence type="ECO:0000256" key="2">
    <source>
        <dbReference type="ARBA" id="ARBA00011016"/>
    </source>
</evidence>
<dbReference type="RefSeq" id="XP_030636166.1">
    <property type="nucleotide sequence ID" value="XM_030780306.1"/>
</dbReference>
<evidence type="ECO:0000256" key="7">
    <source>
        <dbReference type="SAM" id="MobiDB-lite"/>
    </source>
</evidence>
<dbReference type="InterPro" id="IPR010335">
    <property type="entry name" value="Mesothelin"/>
</dbReference>
<proteinExistence type="inferred from homology"/>
<dbReference type="InParanoid" id="A0A6J2VYL1"/>
<evidence type="ECO:0000256" key="5">
    <source>
        <dbReference type="ARBA" id="ARBA00023136"/>
    </source>
</evidence>
<comment type="subcellular location">
    <subcellularLocation>
        <location evidence="1">Membrane</location>
    </subcellularLocation>
</comment>
<keyword evidence="3" id="KW-0732">Signal</keyword>
<dbReference type="GO" id="GO:0009986">
    <property type="term" value="C:cell surface"/>
    <property type="evidence" value="ECO:0007669"/>
    <property type="project" value="TreeGrafter"/>
</dbReference>
<protein>
    <submittedName>
        <fullName evidence="9">Mesothelin-like protein</fullName>
    </submittedName>
</protein>
<dbReference type="Proteomes" id="UP000504632">
    <property type="component" value="Chromosome 7"/>
</dbReference>
<evidence type="ECO:0000256" key="1">
    <source>
        <dbReference type="ARBA" id="ARBA00004370"/>
    </source>
</evidence>
<keyword evidence="5" id="KW-0472">Membrane</keyword>
<dbReference type="InterPro" id="IPR026664">
    <property type="entry name" value="Stereocilin-rel"/>
</dbReference>
<dbReference type="GO" id="GO:0016020">
    <property type="term" value="C:membrane"/>
    <property type="evidence" value="ECO:0007669"/>
    <property type="project" value="UniProtKB-SubCell"/>
</dbReference>
<evidence type="ECO:0000313" key="9">
    <source>
        <dbReference type="RefSeq" id="XP_030636166.1"/>
    </source>
</evidence>
<comment type="similarity">
    <text evidence="2">Belongs to the mesothelin family.</text>
</comment>
<feature type="compositionally biased region" description="Low complexity" evidence="7">
    <location>
        <begin position="493"/>
        <end position="539"/>
    </location>
</feature>
<dbReference type="Pfam" id="PF06060">
    <property type="entry name" value="Mesothelin"/>
    <property type="match status" value="1"/>
</dbReference>
<dbReference type="GeneID" id="115817064"/>
<accession>A0A6J2VYL1</accession>
<gene>
    <name evidence="9" type="primary">LOC115817064</name>
</gene>
<reference evidence="9" key="1">
    <citation type="submission" date="2025-08" db="UniProtKB">
        <authorList>
            <consortium name="RefSeq"/>
        </authorList>
    </citation>
    <scope>IDENTIFICATION</scope>
</reference>
<dbReference type="OrthoDB" id="9329195at2759"/>
<dbReference type="PANTHER" id="PTHR23412">
    <property type="entry name" value="STEREOCILIN RELATED"/>
    <property type="match status" value="1"/>
</dbReference>
<feature type="region of interest" description="Disordered" evidence="7">
    <location>
        <begin position="490"/>
        <end position="539"/>
    </location>
</feature>
<evidence type="ECO:0000256" key="6">
    <source>
        <dbReference type="ARBA" id="ARBA00023180"/>
    </source>
</evidence>
<dbReference type="GO" id="GO:0007160">
    <property type="term" value="P:cell-matrix adhesion"/>
    <property type="evidence" value="ECO:0007669"/>
    <property type="project" value="TreeGrafter"/>
</dbReference>
<sequence>MYIYVKDDVSFNFTEYPADLLLYFSYSKISPSDCRAYFTALGFADFSVLSSALSFRKEILFSNARTCLGISGTSISRENLDILGNMCCTLDGSYIQNSDPYILEKLKNCPDFTVDQVNAMEVLLLSGNTTYGSPADWTINTLENLGILPLYLRSSFWINFTKREKKRFLRVFIKELRSNGVPRSKIRALRQEAQKQHRTKRSVGSGCTEGEITQVTVNNDAFPFGYNVTQFDACLSVQTLKDNLEEITDKTDDSALQEVILHKLNQAYPGGISDTVVQMLGPASRAATAEDIAKWNITTVDTLSALMKPSDGEWNPDLSKAIISKYLNGAGNSLGSVELNSVGSNLCALDTSTLSSISSSSLRGAGALDISNCTTEKKKALFTVAQSAFSNRNAMSRTTISNTNYQLMQPYLGGAGLTYLRSLSSSNISMDLTTFMSLDPNVIDALSVSDVRGLLGVNLPDLVTYQTQTVVENWIQRQLQSDLDTLNIGLTGGRSTPSTTAPTTAAQNNATAGGSGATTASSGGSGATTASSGGSSATTASSATGLGGLSLCSVTGLHILIVALSTTVLQFLH</sequence>
<evidence type="ECO:0000313" key="8">
    <source>
        <dbReference type="Proteomes" id="UP000504632"/>
    </source>
</evidence>
<dbReference type="AlphaFoldDB" id="A0A6J2VYL1"/>
<keyword evidence="6" id="KW-0325">Glycoprotein</keyword>
<organism evidence="8 9">
    <name type="scientific">Chanos chanos</name>
    <name type="common">Milkfish</name>
    <name type="synonym">Mugil chanos</name>
    <dbReference type="NCBI Taxonomy" id="29144"/>
    <lineage>
        <taxon>Eukaryota</taxon>
        <taxon>Metazoa</taxon>
        <taxon>Chordata</taxon>
        <taxon>Craniata</taxon>
        <taxon>Vertebrata</taxon>
        <taxon>Euteleostomi</taxon>
        <taxon>Actinopterygii</taxon>
        <taxon>Neopterygii</taxon>
        <taxon>Teleostei</taxon>
        <taxon>Ostariophysi</taxon>
        <taxon>Gonorynchiformes</taxon>
        <taxon>Chanidae</taxon>
        <taxon>Chanos</taxon>
    </lineage>
</organism>